<name>A0A5J6LF52_9GAMM</name>
<accession>A0A5J6LF52</accession>
<dbReference type="Pfam" id="PF16234">
    <property type="entry name" value="DUF4892"/>
    <property type="match status" value="1"/>
</dbReference>
<dbReference type="AlphaFoldDB" id="A0A5J6LF52"/>
<organism evidence="2 3">
    <name type="scientific">Nitrincola iocasae</name>
    <dbReference type="NCBI Taxonomy" id="2614693"/>
    <lineage>
        <taxon>Bacteria</taxon>
        <taxon>Pseudomonadati</taxon>
        <taxon>Pseudomonadota</taxon>
        <taxon>Gammaproteobacteria</taxon>
        <taxon>Oceanospirillales</taxon>
        <taxon>Oceanospirillaceae</taxon>
        <taxon>Nitrincola</taxon>
    </lineage>
</organism>
<feature type="chain" id="PRO_5023918478" evidence="1">
    <location>
        <begin position="23"/>
        <end position="288"/>
    </location>
</feature>
<proteinExistence type="predicted"/>
<dbReference type="EMBL" id="CP044222">
    <property type="protein sequence ID" value="QEW07013.1"/>
    <property type="molecule type" value="Genomic_DNA"/>
</dbReference>
<gene>
    <name evidence="2" type="ORF">F5I99_11100</name>
</gene>
<dbReference type="Proteomes" id="UP000325606">
    <property type="component" value="Chromosome"/>
</dbReference>
<feature type="signal peptide" evidence="1">
    <location>
        <begin position="1"/>
        <end position="22"/>
    </location>
</feature>
<dbReference type="InterPro" id="IPR032608">
    <property type="entry name" value="DUF4892"/>
</dbReference>
<evidence type="ECO:0000313" key="3">
    <source>
        <dbReference type="Proteomes" id="UP000325606"/>
    </source>
</evidence>
<keyword evidence="1" id="KW-0732">Signal</keyword>
<evidence type="ECO:0000256" key="1">
    <source>
        <dbReference type="SAM" id="SignalP"/>
    </source>
</evidence>
<dbReference type="RefSeq" id="WP_151056010.1">
    <property type="nucleotide sequence ID" value="NZ_CP044222.1"/>
</dbReference>
<protein>
    <submittedName>
        <fullName evidence="2">DUF4892 domain-containing protein</fullName>
    </submittedName>
</protein>
<reference evidence="2 3" key="1">
    <citation type="submission" date="2019-09" db="EMBL/GenBank/DDBJ databases">
        <title>Nitrincola iocasae sp. nov., a bacterium isolated from the sediment collected at a cold seep field in South China Sea.</title>
        <authorList>
            <person name="Zhang H."/>
            <person name="Wang H."/>
            <person name="Li C."/>
        </authorList>
    </citation>
    <scope>NUCLEOTIDE SEQUENCE [LARGE SCALE GENOMIC DNA]</scope>
    <source>
        <strain evidence="2 3">KXZD1103</strain>
    </source>
</reference>
<evidence type="ECO:0000313" key="2">
    <source>
        <dbReference type="EMBL" id="QEW07013.1"/>
    </source>
</evidence>
<keyword evidence="3" id="KW-1185">Reference proteome</keyword>
<sequence length="288" mass="32519">MHNCSIRIFVLVIVLISGSAMAADQLPDWFEPYPLSTLENETERNVPDYLLPLSQIARIQGLLRTQNEMRLSGELIRRTWQLATGNTPEQGFDHVRDQLLRAGASILYECSSRQCGASNLWANQVFAYANLLGVDSTQNYLAAEIATGHMAVYSVRRGNGRVYLHVDYIHSEEMAARSENDTHWQERLKNQGYVILPDWQLSRDDRVLELLQLMSDRPTWQLRLVLHQRVASGDTGLTESNAEAQQLEALFLDTGVDRDRISVYGVGALVPSVLGEHESVLTVIRLQD</sequence>
<dbReference type="KEGG" id="nik:F5I99_11100"/>